<name>W0RP55_9BACT</name>
<dbReference type="KEGG" id="gba:J421_4986"/>
<dbReference type="HOGENOM" id="CLU_144195_0_0_0"/>
<protein>
    <recommendedName>
        <fullName evidence="2">Cupin type-1 domain-containing protein</fullName>
    </recommendedName>
</protein>
<sequence length="150" mass="15568">MRHLLAAAPALLLASPAAAQARAEYYSAGALARTADSLRTAKSVAKVLGDRGSYQYVLVTRDATAGPEMHARWTDVMLVQAGSATVLLGGQYQGGHEETPGETRGGQLVGANAQRVAVGDLLVIPAGMPHQVQVAPGASIRYVTVKAPEH</sequence>
<dbReference type="OrthoDB" id="117649at2"/>
<dbReference type="InterPro" id="IPR014710">
    <property type="entry name" value="RmlC-like_jellyroll"/>
</dbReference>
<accession>W0RP55</accession>
<dbReference type="Proteomes" id="UP000019151">
    <property type="component" value="Plasmid 1"/>
</dbReference>
<dbReference type="AlphaFoldDB" id="W0RP55"/>
<keyword evidence="4" id="KW-1185">Reference proteome</keyword>
<organism evidence="3 4">
    <name type="scientific">Gemmatirosa kalamazoonensis</name>
    <dbReference type="NCBI Taxonomy" id="861299"/>
    <lineage>
        <taxon>Bacteria</taxon>
        <taxon>Pseudomonadati</taxon>
        <taxon>Gemmatimonadota</taxon>
        <taxon>Gemmatimonadia</taxon>
        <taxon>Gemmatimonadales</taxon>
        <taxon>Gemmatimonadaceae</taxon>
        <taxon>Gemmatirosa</taxon>
    </lineage>
</organism>
<feature type="signal peptide" evidence="1">
    <location>
        <begin position="1"/>
        <end position="19"/>
    </location>
</feature>
<dbReference type="Pfam" id="PF00190">
    <property type="entry name" value="Cupin_1"/>
    <property type="match status" value="1"/>
</dbReference>
<dbReference type="SUPFAM" id="SSF51182">
    <property type="entry name" value="RmlC-like cupins"/>
    <property type="match status" value="1"/>
</dbReference>
<evidence type="ECO:0000313" key="3">
    <source>
        <dbReference type="EMBL" id="AHG92521.1"/>
    </source>
</evidence>
<proteinExistence type="predicted"/>
<dbReference type="RefSeq" id="WP_025413858.1">
    <property type="nucleotide sequence ID" value="NZ_CP007129.1"/>
</dbReference>
<geneLocation type="plasmid" evidence="3 4">
    <name>1</name>
</geneLocation>
<keyword evidence="1" id="KW-0732">Signal</keyword>
<evidence type="ECO:0000256" key="1">
    <source>
        <dbReference type="SAM" id="SignalP"/>
    </source>
</evidence>
<gene>
    <name evidence="3" type="ORF">J421_4986</name>
</gene>
<feature type="domain" description="Cupin type-1" evidence="2">
    <location>
        <begin position="51"/>
        <end position="132"/>
    </location>
</feature>
<dbReference type="InterPro" id="IPR011051">
    <property type="entry name" value="RmlC_Cupin_sf"/>
</dbReference>
<feature type="chain" id="PRO_5004794666" description="Cupin type-1 domain-containing protein" evidence="1">
    <location>
        <begin position="20"/>
        <end position="150"/>
    </location>
</feature>
<dbReference type="EMBL" id="CP007129">
    <property type="protein sequence ID" value="AHG92521.1"/>
    <property type="molecule type" value="Genomic_DNA"/>
</dbReference>
<keyword evidence="3" id="KW-0614">Plasmid</keyword>
<evidence type="ECO:0000259" key="2">
    <source>
        <dbReference type="Pfam" id="PF00190"/>
    </source>
</evidence>
<reference evidence="3 4" key="1">
    <citation type="journal article" date="2014" name="Genome Announc.">
        <title>Genome Sequence and Methylome of Soil Bacterium Gemmatirosa kalamazoonensis KBS708T, a Member of the Rarely Cultivated Gemmatimonadetes Phylum.</title>
        <authorList>
            <person name="Debruyn J.M."/>
            <person name="Radosevich M."/>
            <person name="Wommack K.E."/>
            <person name="Polson S.W."/>
            <person name="Hauser L.J."/>
            <person name="Fawaz M.N."/>
            <person name="Korlach J."/>
            <person name="Tsai Y.C."/>
        </authorList>
    </citation>
    <scope>NUCLEOTIDE SEQUENCE [LARGE SCALE GENOMIC DNA]</scope>
    <source>
        <strain evidence="3 4">KBS708</strain>
        <plasmid evidence="4">Plasmid 1</plasmid>
    </source>
</reference>
<dbReference type="InParanoid" id="W0RP55"/>
<dbReference type="Gene3D" id="2.60.120.10">
    <property type="entry name" value="Jelly Rolls"/>
    <property type="match status" value="1"/>
</dbReference>
<dbReference type="InterPro" id="IPR006045">
    <property type="entry name" value="Cupin_1"/>
</dbReference>
<evidence type="ECO:0000313" key="4">
    <source>
        <dbReference type="Proteomes" id="UP000019151"/>
    </source>
</evidence>